<dbReference type="RefSeq" id="WP_203901548.1">
    <property type="nucleotide sequence ID" value="NZ_BOPF01000019.1"/>
</dbReference>
<dbReference type="Proteomes" id="UP000619260">
    <property type="component" value="Unassembled WGS sequence"/>
</dbReference>
<name>A0A8J4DSM7_9ACTN</name>
<comment type="caution">
    <text evidence="1">The sequence shown here is derived from an EMBL/GenBank/DDBJ whole genome shotgun (WGS) entry which is preliminary data.</text>
</comment>
<dbReference type="EMBL" id="BOPF01000019">
    <property type="protein sequence ID" value="GIJ48043.1"/>
    <property type="molecule type" value="Genomic_DNA"/>
</dbReference>
<dbReference type="AlphaFoldDB" id="A0A8J4DSM7"/>
<sequence>MEENGTGEFTETDDVVRTAAWLTEAGFINTLSTSSTGGNGSRLFEREDGWEIRYQCVLGTWTLEMKPPHGTYVSFSRIRVHTTEPCWYQEVPELITLLTPP</sequence>
<organism evidence="1 2">
    <name type="scientific">Virgisporangium aliadipatigenens</name>
    <dbReference type="NCBI Taxonomy" id="741659"/>
    <lineage>
        <taxon>Bacteria</taxon>
        <taxon>Bacillati</taxon>
        <taxon>Actinomycetota</taxon>
        <taxon>Actinomycetes</taxon>
        <taxon>Micromonosporales</taxon>
        <taxon>Micromonosporaceae</taxon>
        <taxon>Virgisporangium</taxon>
    </lineage>
</organism>
<proteinExistence type="predicted"/>
<evidence type="ECO:0000313" key="1">
    <source>
        <dbReference type="EMBL" id="GIJ48043.1"/>
    </source>
</evidence>
<keyword evidence="2" id="KW-1185">Reference proteome</keyword>
<reference evidence="1" key="1">
    <citation type="submission" date="2021-01" db="EMBL/GenBank/DDBJ databases">
        <title>Whole genome shotgun sequence of Virgisporangium aliadipatigenens NBRC 105644.</title>
        <authorList>
            <person name="Komaki H."/>
            <person name="Tamura T."/>
        </authorList>
    </citation>
    <scope>NUCLEOTIDE SEQUENCE</scope>
    <source>
        <strain evidence="1">NBRC 105644</strain>
    </source>
</reference>
<protein>
    <submittedName>
        <fullName evidence="1">Uncharacterized protein</fullName>
    </submittedName>
</protein>
<evidence type="ECO:0000313" key="2">
    <source>
        <dbReference type="Proteomes" id="UP000619260"/>
    </source>
</evidence>
<gene>
    <name evidence="1" type="ORF">Val02_49290</name>
</gene>
<accession>A0A8J4DSM7</accession>